<dbReference type="RefSeq" id="WP_139181695.1">
    <property type="nucleotide sequence ID" value="NZ_MIPT01000001.1"/>
</dbReference>
<dbReference type="Pfam" id="PF20388">
    <property type="entry name" value="DUF6683"/>
    <property type="match status" value="1"/>
</dbReference>
<protein>
    <submittedName>
        <fullName evidence="2">Uncharacterized protein</fullName>
    </submittedName>
</protein>
<keyword evidence="3" id="KW-1185">Reference proteome</keyword>
<evidence type="ECO:0000313" key="3">
    <source>
        <dbReference type="Proteomes" id="UP000179467"/>
    </source>
</evidence>
<dbReference type="InterPro" id="IPR046505">
    <property type="entry name" value="DUF6683"/>
</dbReference>
<dbReference type="EMBL" id="MIPT01000001">
    <property type="protein sequence ID" value="OHT20041.1"/>
    <property type="molecule type" value="Genomic_DNA"/>
</dbReference>
<sequence>MLDRNRLKMRVLAAFLALPLFATPAAAQDWNNLAASEAMNQVHATMRQHMIVNPAEEGENGARGTPPAPARMDATYRVDPNVRRTVQQKLVAAVTRQNEAAGEELSATFARHDLIAMGDRALSSFGLRSGDVIDAVTIYRLAMWGAAKGLTTPPPRSAITGARMQTASTFDLAAARLDTPARRQEFAETLLYQAILMDLASEQAQKSRDQVTIDALGRSARQALVASGLNPDRMQLTSRGFILER</sequence>
<dbReference type="AlphaFoldDB" id="A0A1S1HET0"/>
<accession>A0A1S1HET0</accession>
<dbReference type="Proteomes" id="UP000179467">
    <property type="component" value="Unassembled WGS sequence"/>
</dbReference>
<gene>
    <name evidence="2" type="ORF">BHE75_02035</name>
</gene>
<feature type="signal peptide" evidence="1">
    <location>
        <begin position="1"/>
        <end position="27"/>
    </location>
</feature>
<evidence type="ECO:0000256" key="1">
    <source>
        <dbReference type="SAM" id="SignalP"/>
    </source>
</evidence>
<keyword evidence="1" id="KW-0732">Signal</keyword>
<comment type="caution">
    <text evidence="2">The sequence shown here is derived from an EMBL/GenBank/DDBJ whole genome shotgun (WGS) entry which is preliminary data.</text>
</comment>
<dbReference type="OrthoDB" id="7556407at2"/>
<organism evidence="2 3">
    <name type="scientific">Edaphosphingomonas haloaromaticamans</name>
    <dbReference type="NCBI Taxonomy" id="653954"/>
    <lineage>
        <taxon>Bacteria</taxon>
        <taxon>Pseudomonadati</taxon>
        <taxon>Pseudomonadota</taxon>
        <taxon>Alphaproteobacteria</taxon>
        <taxon>Sphingomonadales</taxon>
        <taxon>Rhizorhabdaceae</taxon>
        <taxon>Edaphosphingomonas</taxon>
    </lineage>
</organism>
<proteinExistence type="predicted"/>
<evidence type="ECO:0000313" key="2">
    <source>
        <dbReference type="EMBL" id="OHT20041.1"/>
    </source>
</evidence>
<reference evidence="2 3" key="1">
    <citation type="submission" date="2016-09" db="EMBL/GenBank/DDBJ databases">
        <title>Metabolic pathway, cell adaptation mechanisms and a novel monoxygenase revealed through proteogenomic-transcription analysis of a Sphingomonas haloaromaticamans strain degrading the fungicide ortho-phenylphenol.</title>
        <authorList>
            <person name="Perruchon C."/>
            <person name="Papadopoulou E.S."/>
            <person name="Rousidou C."/>
            <person name="Vasileiadis S."/>
            <person name="Tanou G."/>
            <person name="Amoutzias G."/>
            <person name="Molassiotis A."/>
            <person name="Karpouzas D.G."/>
        </authorList>
    </citation>
    <scope>NUCLEOTIDE SEQUENCE [LARGE SCALE GENOMIC DNA]</scope>
    <source>
        <strain evidence="2 3">P3</strain>
    </source>
</reference>
<feature type="chain" id="PRO_5012978127" evidence="1">
    <location>
        <begin position="28"/>
        <end position="245"/>
    </location>
</feature>
<name>A0A1S1HET0_9SPHN</name>